<dbReference type="InterPro" id="IPR028082">
    <property type="entry name" value="Peripla_BP_I"/>
</dbReference>
<dbReference type="GO" id="GO:0030313">
    <property type="term" value="C:cell envelope"/>
    <property type="evidence" value="ECO:0007669"/>
    <property type="project" value="UniProtKB-SubCell"/>
</dbReference>
<evidence type="ECO:0000256" key="4">
    <source>
        <dbReference type="SAM" id="SignalP"/>
    </source>
</evidence>
<dbReference type="KEGG" id="cbak:DA792_02485"/>
<keyword evidence="6" id="KW-0614">Plasmid</keyword>
<evidence type="ECO:0000313" key="7">
    <source>
        <dbReference type="EMBL" id="SDG31026.1"/>
    </source>
</evidence>
<dbReference type="CDD" id="cd01536">
    <property type="entry name" value="PBP1_ABC_sugar_binding-like"/>
    <property type="match status" value="1"/>
</dbReference>
<geneLocation type="plasmid" evidence="6">
    <name>pCBLh4b</name>
</geneLocation>
<protein>
    <submittedName>
        <fullName evidence="7">Ribose transport system substrate-binding protein</fullName>
    </submittedName>
    <submittedName>
        <fullName evidence="6">Sugar ABC transporter substrate-binding protein</fullName>
    </submittedName>
</protein>
<reference evidence="7 8" key="1">
    <citation type="submission" date="2016-10" db="EMBL/GenBank/DDBJ databases">
        <authorList>
            <person name="de Groot N.N."/>
        </authorList>
    </citation>
    <scope>NUCLEOTIDE SEQUENCE [LARGE SCALE GENOMIC DNA]</scope>
    <source>
        <strain evidence="7 8">DSM 27375</strain>
    </source>
</reference>
<comment type="subcellular location">
    <subcellularLocation>
        <location evidence="1">Cell envelope</location>
    </subcellularLocation>
</comment>
<evidence type="ECO:0000256" key="1">
    <source>
        <dbReference type="ARBA" id="ARBA00004196"/>
    </source>
</evidence>
<evidence type="ECO:0000256" key="2">
    <source>
        <dbReference type="ARBA" id="ARBA00007639"/>
    </source>
</evidence>
<organism evidence="7 8">
    <name type="scientific">Celeribacter baekdonensis</name>
    <dbReference type="NCBI Taxonomy" id="875171"/>
    <lineage>
        <taxon>Bacteria</taxon>
        <taxon>Pseudomonadati</taxon>
        <taxon>Pseudomonadota</taxon>
        <taxon>Alphaproteobacteria</taxon>
        <taxon>Rhodobacterales</taxon>
        <taxon>Roseobacteraceae</taxon>
        <taxon>Celeribacter</taxon>
    </lineage>
</organism>
<sequence length="341" mass="36497">MKLSRLTKALGVTAVLCATLGVSMPAMAERPNDGLIFDYHKALEGKKVAFVPITMGFDLTQGWMAAVERDAERLGYELTIRDPNWNVDAGAQAIEQLINEKPDVLIVHNNDMQAYAKLIRRAMDAGINVIQMNLKTPVNSDAFVGGDWYDVGVKTAQEAARMCGKGTSGKVAVVQGPVTAPPNQLGVAGVEDALSEYPDIEIVSNQAADWDASKARSIASTILKQHGDLCAFIGLWDNMDVGIAAAIREAGLTEQVKLISTGGGNQQFGCTNLESGAFASYVKVDTRDQANQLAETIQILLQTRPEPGSQPFGLYTENKILTPDTVGPASCWTLDGIKAGD</sequence>
<dbReference type="EMBL" id="CP028473">
    <property type="protein sequence ID" value="AVW90073.1"/>
    <property type="molecule type" value="Genomic_DNA"/>
</dbReference>
<dbReference type="GO" id="GO:0030246">
    <property type="term" value="F:carbohydrate binding"/>
    <property type="evidence" value="ECO:0007669"/>
    <property type="project" value="UniProtKB-ARBA"/>
</dbReference>
<gene>
    <name evidence="6" type="ORF">DA792_02485</name>
    <name evidence="7" type="ORF">SAMN04488117_11654</name>
</gene>
<feature type="domain" description="Periplasmic binding protein" evidence="5">
    <location>
        <begin position="48"/>
        <end position="302"/>
    </location>
</feature>
<dbReference type="EMBL" id="FNBL01000016">
    <property type="protein sequence ID" value="SDG31026.1"/>
    <property type="molecule type" value="Genomic_DNA"/>
</dbReference>
<evidence type="ECO:0000313" key="9">
    <source>
        <dbReference type="Proteomes" id="UP000241447"/>
    </source>
</evidence>
<geneLocation type="plasmid" evidence="9">
    <name>pcblh4b</name>
</geneLocation>
<evidence type="ECO:0000313" key="6">
    <source>
        <dbReference type="EMBL" id="AVW90073.1"/>
    </source>
</evidence>
<dbReference type="Proteomes" id="UP000182284">
    <property type="component" value="Unassembled WGS sequence"/>
</dbReference>
<evidence type="ECO:0000256" key="3">
    <source>
        <dbReference type="ARBA" id="ARBA00022729"/>
    </source>
</evidence>
<dbReference type="Gene3D" id="3.40.50.2300">
    <property type="match status" value="2"/>
</dbReference>
<reference evidence="6 9" key="2">
    <citation type="submission" date="2018-03" db="EMBL/GenBank/DDBJ databases">
        <title>The Complete Genome of Celeribacter baekdonensis strain LH4, a Thiosulfate-Oxidizing Alphaproteobacterium Isolated from Gulf of Mexico Continental Slope Sediments.</title>
        <authorList>
            <person name="Flood B.E."/>
            <person name="Bailey J.V."/>
            <person name="Leprich D."/>
        </authorList>
    </citation>
    <scope>NUCLEOTIDE SEQUENCE [LARGE SCALE GENOMIC DNA]</scope>
    <source>
        <strain evidence="6 9">LH4</strain>
        <plasmid evidence="6">pCBLh4b</plasmid>
        <plasmid evidence="9">Plasmid pcblh4b</plasmid>
    </source>
</reference>
<evidence type="ECO:0000259" key="5">
    <source>
        <dbReference type="Pfam" id="PF13407"/>
    </source>
</evidence>
<comment type="similarity">
    <text evidence="2">Belongs to the bacterial solute-binding protein 2 family.</text>
</comment>
<feature type="chain" id="PRO_5010380736" evidence="4">
    <location>
        <begin position="29"/>
        <end position="341"/>
    </location>
</feature>
<feature type="signal peptide" evidence="4">
    <location>
        <begin position="1"/>
        <end position="28"/>
    </location>
</feature>
<dbReference type="Pfam" id="PF13407">
    <property type="entry name" value="Peripla_BP_4"/>
    <property type="match status" value="1"/>
</dbReference>
<proteinExistence type="inferred from homology"/>
<dbReference type="OrthoDB" id="7716943at2"/>
<dbReference type="AlphaFoldDB" id="A0A1G7T6V7"/>
<dbReference type="PANTHER" id="PTHR46847">
    <property type="entry name" value="D-ALLOSE-BINDING PERIPLASMIC PROTEIN-RELATED"/>
    <property type="match status" value="1"/>
</dbReference>
<accession>A0A1G7T6V7</accession>
<dbReference type="SUPFAM" id="SSF53822">
    <property type="entry name" value="Periplasmic binding protein-like I"/>
    <property type="match status" value="1"/>
</dbReference>
<dbReference type="InterPro" id="IPR025997">
    <property type="entry name" value="SBP_2_dom"/>
</dbReference>
<dbReference type="PANTHER" id="PTHR46847:SF1">
    <property type="entry name" value="D-ALLOSE-BINDING PERIPLASMIC PROTEIN-RELATED"/>
    <property type="match status" value="1"/>
</dbReference>
<keyword evidence="3 4" id="KW-0732">Signal</keyword>
<evidence type="ECO:0000313" key="8">
    <source>
        <dbReference type="Proteomes" id="UP000182284"/>
    </source>
</evidence>
<name>A0A1G7T6V7_9RHOB</name>
<dbReference type="Proteomes" id="UP000241447">
    <property type="component" value="Plasmid pCBLh4b"/>
</dbReference>